<evidence type="ECO:0000256" key="6">
    <source>
        <dbReference type="ARBA" id="ARBA00022786"/>
    </source>
</evidence>
<gene>
    <name evidence="11" type="ORF">LIER_18802</name>
</gene>
<dbReference type="SMART" id="SM00184">
    <property type="entry name" value="RING"/>
    <property type="match status" value="1"/>
</dbReference>
<evidence type="ECO:0000256" key="4">
    <source>
        <dbReference type="ARBA" id="ARBA00022723"/>
    </source>
</evidence>
<evidence type="ECO:0000256" key="5">
    <source>
        <dbReference type="ARBA" id="ARBA00022771"/>
    </source>
</evidence>
<protein>
    <recommendedName>
        <fullName evidence="2">RING-type E3 ubiquitin transferase</fullName>
        <ecNumber evidence="2">2.3.2.27</ecNumber>
    </recommendedName>
</protein>
<dbReference type="PROSITE" id="PS50089">
    <property type="entry name" value="ZF_RING_2"/>
    <property type="match status" value="1"/>
</dbReference>
<comment type="caution">
    <text evidence="11">The sequence shown here is derived from an EMBL/GenBank/DDBJ whole genome shotgun (WGS) entry which is preliminary data.</text>
</comment>
<organism evidence="11 12">
    <name type="scientific">Lithospermum erythrorhizon</name>
    <name type="common">Purple gromwell</name>
    <name type="synonym">Lithospermum officinale var. erythrorhizon</name>
    <dbReference type="NCBI Taxonomy" id="34254"/>
    <lineage>
        <taxon>Eukaryota</taxon>
        <taxon>Viridiplantae</taxon>
        <taxon>Streptophyta</taxon>
        <taxon>Embryophyta</taxon>
        <taxon>Tracheophyta</taxon>
        <taxon>Spermatophyta</taxon>
        <taxon>Magnoliopsida</taxon>
        <taxon>eudicotyledons</taxon>
        <taxon>Gunneridae</taxon>
        <taxon>Pentapetalae</taxon>
        <taxon>asterids</taxon>
        <taxon>lamiids</taxon>
        <taxon>Boraginales</taxon>
        <taxon>Boraginaceae</taxon>
        <taxon>Boraginoideae</taxon>
        <taxon>Lithospermeae</taxon>
        <taxon>Lithospermum</taxon>
    </lineage>
</organism>
<evidence type="ECO:0000256" key="8">
    <source>
        <dbReference type="PROSITE-ProRule" id="PRU00175"/>
    </source>
</evidence>
<dbReference type="GO" id="GO:0008270">
    <property type="term" value="F:zinc ion binding"/>
    <property type="evidence" value="ECO:0007669"/>
    <property type="project" value="UniProtKB-KW"/>
</dbReference>
<dbReference type="Proteomes" id="UP001454036">
    <property type="component" value="Unassembled WGS sequence"/>
</dbReference>
<dbReference type="Gene3D" id="3.30.40.10">
    <property type="entry name" value="Zinc/RING finger domain, C3HC4 (zinc finger)"/>
    <property type="match status" value="1"/>
</dbReference>
<dbReference type="GO" id="GO:0016567">
    <property type="term" value="P:protein ubiquitination"/>
    <property type="evidence" value="ECO:0007669"/>
    <property type="project" value="TreeGrafter"/>
</dbReference>
<dbReference type="FunFam" id="3.30.40.10:FF:000127">
    <property type="entry name" value="E3 ubiquitin-protein ligase RNF181"/>
    <property type="match status" value="1"/>
</dbReference>
<feature type="region of interest" description="Disordered" evidence="9">
    <location>
        <begin position="190"/>
        <end position="217"/>
    </location>
</feature>
<reference evidence="11 12" key="1">
    <citation type="submission" date="2024-01" db="EMBL/GenBank/DDBJ databases">
        <title>The complete chloroplast genome sequence of Lithospermum erythrorhizon: insights into the phylogenetic relationship among Boraginaceae species and the maternal lineages of purple gromwells.</title>
        <authorList>
            <person name="Okada T."/>
            <person name="Watanabe K."/>
        </authorList>
    </citation>
    <scope>NUCLEOTIDE SEQUENCE [LARGE SCALE GENOMIC DNA]</scope>
</reference>
<keyword evidence="11" id="KW-0436">Ligase</keyword>
<evidence type="ECO:0000256" key="1">
    <source>
        <dbReference type="ARBA" id="ARBA00000900"/>
    </source>
</evidence>
<keyword evidence="6" id="KW-0833">Ubl conjugation pathway</keyword>
<feature type="domain" description="RING-type" evidence="10">
    <location>
        <begin position="105"/>
        <end position="145"/>
    </location>
</feature>
<keyword evidence="12" id="KW-1185">Reference proteome</keyword>
<feature type="compositionally biased region" description="Polar residues" evidence="9">
    <location>
        <begin position="204"/>
        <end position="217"/>
    </location>
</feature>
<evidence type="ECO:0000256" key="2">
    <source>
        <dbReference type="ARBA" id="ARBA00012483"/>
    </source>
</evidence>
<keyword evidence="3" id="KW-0808">Transferase</keyword>
<evidence type="ECO:0000313" key="11">
    <source>
        <dbReference type="EMBL" id="GAA0162784.1"/>
    </source>
</evidence>
<feature type="compositionally biased region" description="Polar residues" evidence="9">
    <location>
        <begin position="1"/>
        <end position="21"/>
    </location>
</feature>
<dbReference type="EC" id="2.3.2.27" evidence="2"/>
<keyword evidence="7" id="KW-0862">Zinc</keyword>
<feature type="region of interest" description="Disordered" evidence="9">
    <location>
        <begin position="1"/>
        <end position="24"/>
    </location>
</feature>
<dbReference type="SUPFAM" id="SSF57850">
    <property type="entry name" value="RING/U-box"/>
    <property type="match status" value="1"/>
</dbReference>
<keyword evidence="5 8" id="KW-0863">Zinc-finger</keyword>
<dbReference type="AlphaFoldDB" id="A0AAV3QFB8"/>
<dbReference type="GO" id="GO:0016874">
    <property type="term" value="F:ligase activity"/>
    <property type="evidence" value="ECO:0007669"/>
    <property type="project" value="UniProtKB-KW"/>
</dbReference>
<dbReference type="EMBL" id="BAABME010004550">
    <property type="protein sequence ID" value="GAA0162784.1"/>
    <property type="molecule type" value="Genomic_DNA"/>
</dbReference>
<accession>A0AAV3QFB8</accession>
<dbReference type="Pfam" id="PF13639">
    <property type="entry name" value="zf-RING_2"/>
    <property type="match status" value="1"/>
</dbReference>
<evidence type="ECO:0000256" key="3">
    <source>
        <dbReference type="ARBA" id="ARBA00022679"/>
    </source>
</evidence>
<evidence type="ECO:0000313" key="12">
    <source>
        <dbReference type="Proteomes" id="UP001454036"/>
    </source>
</evidence>
<dbReference type="PANTHER" id="PTHR15710:SF132">
    <property type="entry name" value="E3 UBIQUITIN-PROTEIN LIGASE MPSR1"/>
    <property type="match status" value="1"/>
</dbReference>
<sequence length="217" mass="23493">MASSENESTSAPQPSTRSTSAPPSLEELSRSLLLPYIIGLISTSPPQHSISPLEVLVLVNFQTGSITMVEGSGSGGKEGPLPASKASIEAMRKVEVREEEGVVECPICLVEFGEEVVREMPCMHKYHGRCIEKWLGIHGSCPLCRYQMPVQDEGQNDIKNGINEEEEDSDGDERVNGAGFIFHVYVAHSRTSESDPDTIHAEDNSGSASDMDIDSSN</sequence>
<proteinExistence type="predicted"/>
<evidence type="ECO:0000256" key="7">
    <source>
        <dbReference type="ARBA" id="ARBA00022833"/>
    </source>
</evidence>
<dbReference type="GO" id="GO:0061630">
    <property type="term" value="F:ubiquitin protein ligase activity"/>
    <property type="evidence" value="ECO:0007669"/>
    <property type="project" value="UniProtKB-EC"/>
</dbReference>
<evidence type="ECO:0000259" key="10">
    <source>
        <dbReference type="PROSITE" id="PS50089"/>
    </source>
</evidence>
<comment type="catalytic activity">
    <reaction evidence="1">
        <text>S-ubiquitinyl-[E2 ubiquitin-conjugating enzyme]-L-cysteine + [acceptor protein]-L-lysine = [E2 ubiquitin-conjugating enzyme]-L-cysteine + N(6)-ubiquitinyl-[acceptor protein]-L-lysine.</text>
        <dbReference type="EC" id="2.3.2.27"/>
    </reaction>
</comment>
<dbReference type="GO" id="GO:0005737">
    <property type="term" value="C:cytoplasm"/>
    <property type="evidence" value="ECO:0007669"/>
    <property type="project" value="TreeGrafter"/>
</dbReference>
<dbReference type="InterPro" id="IPR013083">
    <property type="entry name" value="Znf_RING/FYVE/PHD"/>
</dbReference>
<keyword evidence="4" id="KW-0479">Metal-binding</keyword>
<dbReference type="InterPro" id="IPR001841">
    <property type="entry name" value="Znf_RING"/>
</dbReference>
<feature type="region of interest" description="Disordered" evidence="9">
    <location>
        <begin position="155"/>
        <end position="174"/>
    </location>
</feature>
<dbReference type="PANTHER" id="PTHR15710">
    <property type="entry name" value="E3 UBIQUITIN-PROTEIN LIGASE PRAJA"/>
    <property type="match status" value="1"/>
</dbReference>
<name>A0AAV3QFB8_LITER</name>
<evidence type="ECO:0000256" key="9">
    <source>
        <dbReference type="SAM" id="MobiDB-lite"/>
    </source>
</evidence>
<feature type="compositionally biased region" description="Basic and acidic residues" evidence="9">
    <location>
        <begin position="190"/>
        <end position="203"/>
    </location>
</feature>